<dbReference type="PANTHER" id="PTHR14074">
    <property type="entry name" value="HELICASE WITH DEATH DOMAIN-RELATED"/>
    <property type="match status" value="1"/>
</dbReference>
<dbReference type="PANTHER" id="PTHR14074:SF16">
    <property type="entry name" value="ANTIVIRAL INNATE IMMUNE RESPONSE RECEPTOR RIG-I"/>
    <property type="match status" value="1"/>
</dbReference>
<sequence length="198" mass="23262">MHKDLISIEKAAMMYRALDQLKQKCPKEIRSIIDGIQTRDIQQQEEQKRQDEMKFNNRIPCGFVMNCVKCKNFAVDGDRLRLMSSHHVVDDCDFMNRIEIRELDKKENIGGNMIKNSQIFCCHCTQKWGNLFIVDGIKVPILSVTSFVFERLTRYGLEYGEVKRFRKWKDVSYVIQEITKDELIAKLGPSQQTQINHQ</sequence>
<name>A0ABQ9FLX4_TEGGR</name>
<evidence type="ECO:0000313" key="3">
    <source>
        <dbReference type="Proteomes" id="UP001217089"/>
    </source>
</evidence>
<comment type="caution">
    <text evidence="2">The sequence shown here is derived from an EMBL/GenBank/DDBJ whole genome shotgun (WGS) entry which is preliminary data.</text>
</comment>
<organism evidence="2 3">
    <name type="scientific">Tegillarca granosa</name>
    <name type="common">Malaysian cockle</name>
    <name type="synonym">Anadara granosa</name>
    <dbReference type="NCBI Taxonomy" id="220873"/>
    <lineage>
        <taxon>Eukaryota</taxon>
        <taxon>Metazoa</taxon>
        <taxon>Spiralia</taxon>
        <taxon>Lophotrochozoa</taxon>
        <taxon>Mollusca</taxon>
        <taxon>Bivalvia</taxon>
        <taxon>Autobranchia</taxon>
        <taxon>Pteriomorphia</taxon>
        <taxon>Arcoida</taxon>
        <taxon>Arcoidea</taxon>
        <taxon>Arcidae</taxon>
        <taxon>Tegillarca</taxon>
    </lineage>
</organism>
<dbReference type="Pfam" id="PF11648">
    <property type="entry name" value="RIG-I_C-RD"/>
    <property type="match status" value="1"/>
</dbReference>
<dbReference type="Gene3D" id="2.170.150.30">
    <property type="entry name" value="RIG-I-like receptor, C-terminal regulatory domain"/>
    <property type="match status" value="1"/>
</dbReference>
<reference evidence="2 3" key="1">
    <citation type="submission" date="2022-12" db="EMBL/GenBank/DDBJ databases">
        <title>Chromosome-level genome of Tegillarca granosa.</title>
        <authorList>
            <person name="Kim J."/>
        </authorList>
    </citation>
    <scope>NUCLEOTIDE SEQUENCE [LARGE SCALE GENOMIC DNA]</scope>
    <source>
        <strain evidence="2">Teg-2019</strain>
        <tissue evidence="2">Adductor muscle</tissue>
    </source>
</reference>
<dbReference type="PROSITE" id="PS51789">
    <property type="entry name" value="RLR_CTR"/>
    <property type="match status" value="1"/>
</dbReference>
<evidence type="ECO:0000313" key="2">
    <source>
        <dbReference type="EMBL" id="KAJ8317186.1"/>
    </source>
</evidence>
<accession>A0ABQ9FLX4</accession>
<dbReference type="InterPro" id="IPR021673">
    <property type="entry name" value="RLR_CTR"/>
</dbReference>
<proteinExistence type="predicted"/>
<evidence type="ECO:0000259" key="1">
    <source>
        <dbReference type="PROSITE" id="PS51789"/>
    </source>
</evidence>
<dbReference type="InterPro" id="IPR038557">
    <property type="entry name" value="RLR_C_sf"/>
</dbReference>
<dbReference type="InterPro" id="IPR051363">
    <property type="entry name" value="RLR_Helicase"/>
</dbReference>
<protein>
    <recommendedName>
        <fullName evidence="1">RLR CTR domain-containing protein</fullName>
    </recommendedName>
</protein>
<feature type="domain" description="RLR CTR" evidence="1">
    <location>
        <begin position="50"/>
        <end position="185"/>
    </location>
</feature>
<dbReference type="Proteomes" id="UP001217089">
    <property type="component" value="Unassembled WGS sequence"/>
</dbReference>
<dbReference type="EMBL" id="JARBDR010000246">
    <property type="protein sequence ID" value="KAJ8317186.1"/>
    <property type="molecule type" value="Genomic_DNA"/>
</dbReference>
<keyword evidence="3" id="KW-1185">Reference proteome</keyword>
<gene>
    <name evidence="2" type="ORF">KUTeg_005090</name>
</gene>